<dbReference type="Gene3D" id="1.10.357.10">
    <property type="entry name" value="Tetracycline Repressor, domain 2"/>
    <property type="match status" value="1"/>
</dbReference>
<dbReference type="PANTHER" id="PTHR30055">
    <property type="entry name" value="HTH-TYPE TRANSCRIPTIONAL REGULATOR RUTR"/>
    <property type="match status" value="1"/>
</dbReference>
<protein>
    <submittedName>
        <fullName evidence="6">TetR/AcrR family transcriptional regulator</fullName>
    </submittedName>
</protein>
<reference evidence="6 7" key="1">
    <citation type="submission" date="2019-01" db="EMBL/GenBank/DDBJ databases">
        <title>Sphingomonas mucosissima sp. nov. and Sphingomonas desiccabilis sp. nov., from biological soil crusts in the Colorado Plateau, USA.</title>
        <authorList>
            <person name="Zhu D."/>
        </authorList>
    </citation>
    <scope>NUCLEOTIDE SEQUENCE [LARGE SCALE GENOMIC DNA]</scope>
    <source>
        <strain evidence="6 7">CP1D</strain>
    </source>
</reference>
<dbReference type="InterPro" id="IPR050109">
    <property type="entry name" value="HTH-type_TetR-like_transc_reg"/>
</dbReference>
<dbReference type="Pfam" id="PF00440">
    <property type="entry name" value="TetR_N"/>
    <property type="match status" value="1"/>
</dbReference>
<dbReference type="InterPro" id="IPR036271">
    <property type="entry name" value="Tet_transcr_reg_TetR-rel_C_sf"/>
</dbReference>
<dbReference type="PROSITE" id="PS50977">
    <property type="entry name" value="HTH_TETR_2"/>
    <property type="match status" value="1"/>
</dbReference>
<dbReference type="SUPFAM" id="SSF48498">
    <property type="entry name" value="Tetracyclin repressor-like, C-terminal domain"/>
    <property type="match status" value="1"/>
</dbReference>
<dbReference type="SUPFAM" id="SSF46689">
    <property type="entry name" value="Homeodomain-like"/>
    <property type="match status" value="1"/>
</dbReference>
<name>A0A4Q2IPA9_9SPHN</name>
<accession>A0A4Q2IPA9</accession>
<dbReference type="OrthoDB" id="9795011at2"/>
<dbReference type="InterPro" id="IPR049445">
    <property type="entry name" value="TetR_SbtR-like_C"/>
</dbReference>
<dbReference type="GO" id="GO:0003700">
    <property type="term" value="F:DNA-binding transcription factor activity"/>
    <property type="evidence" value="ECO:0007669"/>
    <property type="project" value="TreeGrafter"/>
</dbReference>
<evidence type="ECO:0000256" key="1">
    <source>
        <dbReference type="ARBA" id="ARBA00023015"/>
    </source>
</evidence>
<dbReference type="PRINTS" id="PR00455">
    <property type="entry name" value="HTHTETR"/>
</dbReference>
<keyword evidence="2 4" id="KW-0238">DNA-binding</keyword>
<keyword evidence="1" id="KW-0805">Transcription regulation</keyword>
<gene>
    <name evidence="6" type="ORF">EO081_16025</name>
</gene>
<dbReference type="AlphaFoldDB" id="A0A4Q2IPA9"/>
<dbReference type="Proteomes" id="UP000292347">
    <property type="component" value="Unassembled WGS sequence"/>
</dbReference>
<organism evidence="6 7">
    <name type="scientific">Sphingomonas desiccabilis</name>
    <dbReference type="NCBI Taxonomy" id="429134"/>
    <lineage>
        <taxon>Bacteria</taxon>
        <taxon>Pseudomonadati</taxon>
        <taxon>Pseudomonadota</taxon>
        <taxon>Alphaproteobacteria</taxon>
        <taxon>Sphingomonadales</taxon>
        <taxon>Sphingomonadaceae</taxon>
        <taxon>Sphingomonas</taxon>
    </lineage>
</organism>
<comment type="caution">
    <text evidence="6">The sequence shown here is derived from an EMBL/GenBank/DDBJ whole genome shotgun (WGS) entry which is preliminary data.</text>
</comment>
<evidence type="ECO:0000256" key="4">
    <source>
        <dbReference type="PROSITE-ProRule" id="PRU00335"/>
    </source>
</evidence>
<dbReference type="InterPro" id="IPR009057">
    <property type="entry name" value="Homeodomain-like_sf"/>
</dbReference>
<sequence length="197" mass="21248">MEESSTWQGTGGSIVTEGVLRADAERNRERILVAAEEAFLERGAGVPLEEVARRAKVGIGTLYRRFPTREALLAATSNERFMAVAETSRARDVSLEPGDALRQFLEELAKNTSVYQTLAASLGTVIQHGTPGCTAITAEGQRLLQRAQEAGTIRVDASFDDIICVVSAIAIAVEKSSAPTIRIAHLVDLLLNGMRVR</sequence>
<dbReference type="EMBL" id="SDPT01000004">
    <property type="protein sequence ID" value="RXZ29970.1"/>
    <property type="molecule type" value="Genomic_DNA"/>
</dbReference>
<evidence type="ECO:0000313" key="7">
    <source>
        <dbReference type="Proteomes" id="UP000292347"/>
    </source>
</evidence>
<feature type="DNA-binding region" description="H-T-H motif" evidence="4">
    <location>
        <begin position="47"/>
        <end position="66"/>
    </location>
</feature>
<dbReference type="PANTHER" id="PTHR30055:SF234">
    <property type="entry name" value="HTH-TYPE TRANSCRIPTIONAL REGULATOR BETI"/>
    <property type="match status" value="1"/>
</dbReference>
<dbReference type="GO" id="GO:0000976">
    <property type="term" value="F:transcription cis-regulatory region binding"/>
    <property type="evidence" value="ECO:0007669"/>
    <property type="project" value="TreeGrafter"/>
</dbReference>
<dbReference type="Pfam" id="PF21597">
    <property type="entry name" value="TetR_C_43"/>
    <property type="match status" value="1"/>
</dbReference>
<feature type="domain" description="HTH tetR-type" evidence="5">
    <location>
        <begin position="25"/>
        <end position="84"/>
    </location>
</feature>
<evidence type="ECO:0000313" key="6">
    <source>
        <dbReference type="EMBL" id="RXZ29970.1"/>
    </source>
</evidence>
<proteinExistence type="predicted"/>
<evidence type="ECO:0000256" key="3">
    <source>
        <dbReference type="ARBA" id="ARBA00023163"/>
    </source>
</evidence>
<evidence type="ECO:0000256" key="2">
    <source>
        <dbReference type="ARBA" id="ARBA00023125"/>
    </source>
</evidence>
<dbReference type="InterPro" id="IPR001647">
    <property type="entry name" value="HTH_TetR"/>
</dbReference>
<evidence type="ECO:0000259" key="5">
    <source>
        <dbReference type="PROSITE" id="PS50977"/>
    </source>
</evidence>
<keyword evidence="7" id="KW-1185">Reference proteome</keyword>
<keyword evidence="3" id="KW-0804">Transcription</keyword>